<organism evidence="7 8">
    <name type="scientific">Polyangium sorediatum</name>
    <dbReference type="NCBI Taxonomy" id="889274"/>
    <lineage>
        <taxon>Bacteria</taxon>
        <taxon>Pseudomonadati</taxon>
        <taxon>Myxococcota</taxon>
        <taxon>Polyangia</taxon>
        <taxon>Polyangiales</taxon>
        <taxon>Polyangiaceae</taxon>
        <taxon>Polyangium</taxon>
    </lineage>
</organism>
<sequence length="306" mass="30900">MPPGRIPVPLLVSLALLGFAGNSLLCRAALADGAARIDPVTFTTVRLASGAATLVLLLLAQGARPHEGTFRSAFALFAYAAGFSLAYVRMGAGIGALVLFGCVQTTMLGAGLFRGERPSASGWIGLALALGGLLVLAAPGATAPDPVGALLMATAGVAWGIYSLRGRSAQNHSTLGGSARTSRAAPPNPLAATADNFVRAVPLTLVLSLASAFFLEIPRATPRGLLLAIASGALTSGVGYSLWYAALPRLTAIRAAVVQLLVPVLATAGSVLLLGERLTPRIVLAGAMLAAGVLLALRKPRAVKGA</sequence>
<comment type="caution">
    <text evidence="7">The sequence shown here is derived from an EMBL/GenBank/DDBJ whole genome shotgun (WGS) entry which is preliminary data.</text>
</comment>
<evidence type="ECO:0000256" key="4">
    <source>
        <dbReference type="ARBA" id="ARBA00023136"/>
    </source>
</evidence>
<name>A0ABT6NNF2_9BACT</name>
<feature type="transmembrane region" description="Helical" evidence="5">
    <location>
        <begin position="197"/>
        <end position="218"/>
    </location>
</feature>
<dbReference type="PANTHER" id="PTHR32322">
    <property type="entry name" value="INNER MEMBRANE TRANSPORTER"/>
    <property type="match status" value="1"/>
</dbReference>
<comment type="subcellular location">
    <subcellularLocation>
        <location evidence="1">Membrane</location>
        <topology evidence="1">Multi-pass membrane protein</topology>
    </subcellularLocation>
</comment>
<dbReference type="InterPro" id="IPR050638">
    <property type="entry name" value="AA-Vitamin_Transporters"/>
</dbReference>
<protein>
    <submittedName>
        <fullName evidence="7">EamA family transporter</fullName>
    </submittedName>
</protein>
<dbReference type="Pfam" id="PF00892">
    <property type="entry name" value="EamA"/>
    <property type="match status" value="1"/>
</dbReference>
<feature type="domain" description="EamA" evidence="6">
    <location>
        <begin position="148"/>
        <end position="297"/>
    </location>
</feature>
<dbReference type="EMBL" id="JARZHI010000006">
    <property type="protein sequence ID" value="MDI1429808.1"/>
    <property type="molecule type" value="Genomic_DNA"/>
</dbReference>
<dbReference type="SUPFAM" id="SSF103481">
    <property type="entry name" value="Multidrug resistance efflux transporter EmrE"/>
    <property type="match status" value="2"/>
</dbReference>
<evidence type="ECO:0000313" key="7">
    <source>
        <dbReference type="EMBL" id="MDI1429808.1"/>
    </source>
</evidence>
<feature type="transmembrane region" description="Helical" evidence="5">
    <location>
        <begin position="147"/>
        <end position="164"/>
    </location>
</feature>
<feature type="transmembrane region" description="Helical" evidence="5">
    <location>
        <begin position="224"/>
        <end position="245"/>
    </location>
</feature>
<feature type="transmembrane region" description="Helical" evidence="5">
    <location>
        <begin position="278"/>
        <end position="297"/>
    </location>
</feature>
<feature type="transmembrane region" description="Helical" evidence="5">
    <location>
        <begin position="41"/>
        <end position="60"/>
    </location>
</feature>
<keyword evidence="2 5" id="KW-0812">Transmembrane</keyword>
<evidence type="ECO:0000259" key="6">
    <source>
        <dbReference type="Pfam" id="PF00892"/>
    </source>
</evidence>
<keyword evidence="4 5" id="KW-0472">Membrane</keyword>
<accession>A0ABT6NNF2</accession>
<feature type="transmembrane region" description="Helical" evidence="5">
    <location>
        <begin position="120"/>
        <end position="141"/>
    </location>
</feature>
<feature type="transmembrane region" description="Helical" evidence="5">
    <location>
        <begin position="252"/>
        <end position="272"/>
    </location>
</feature>
<dbReference type="RefSeq" id="WP_284720311.1">
    <property type="nucleotide sequence ID" value="NZ_JARZHI010000006.1"/>
</dbReference>
<reference evidence="7 8" key="1">
    <citation type="submission" date="2023-04" db="EMBL/GenBank/DDBJ databases">
        <title>The genome sequence of Polyangium sorediatum DSM14670.</title>
        <authorList>
            <person name="Zhang X."/>
        </authorList>
    </citation>
    <scope>NUCLEOTIDE SEQUENCE [LARGE SCALE GENOMIC DNA]</scope>
    <source>
        <strain evidence="7 8">DSM 14670</strain>
    </source>
</reference>
<proteinExistence type="predicted"/>
<dbReference type="InterPro" id="IPR037185">
    <property type="entry name" value="EmrE-like"/>
</dbReference>
<evidence type="ECO:0000256" key="1">
    <source>
        <dbReference type="ARBA" id="ARBA00004141"/>
    </source>
</evidence>
<dbReference type="InterPro" id="IPR000620">
    <property type="entry name" value="EamA_dom"/>
</dbReference>
<evidence type="ECO:0000256" key="5">
    <source>
        <dbReference type="SAM" id="Phobius"/>
    </source>
</evidence>
<gene>
    <name evidence="7" type="ORF">QHF89_09885</name>
</gene>
<evidence type="ECO:0000256" key="3">
    <source>
        <dbReference type="ARBA" id="ARBA00022989"/>
    </source>
</evidence>
<keyword evidence="3 5" id="KW-1133">Transmembrane helix</keyword>
<dbReference type="Proteomes" id="UP001160301">
    <property type="component" value="Unassembled WGS sequence"/>
</dbReference>
<evidence type="ECO:0000313" key="8">
    <source>
        <dbReference type="Proteomes" id="UP001160301"/>
    </source>
</evidence>
<keyword evidence="8" id="KW-1185">Reference proteome</keyword>
<dbReference type="PANTHER" id="PTHR32322:SF9">
    <property type="entry name" value="AMINO-ACID METABOLITE EFFLUX PUMP-RELATED"/>
    <property type="match status" value="1"/>
</dbReference>
<evidence type="ECO:0000256" key="2">
    <source>
        <dbReference type="ARBA" id="ARBA00022692"/>
    </source>
</evidence>